<dbReference type="PROSITE" id="PS00262">
    <property type="entry name" value="INSULIN"/>
    <property type="match status" value="1"/>
</dbReference>
<dbReference type="FunFam" id="1.10.100.10:FF:000002">
    <property type="entry name" value="Insulin-like growth factor II preproprotein"/>
    <property type="match status" value="1"/>
</dbReference>
<feature type="domain" description="Insulin-like" evidence="12">
    <location>
        <begin position="161"/>
        <end position="218"/>
    </location>
</feature>
<dbReference type="PRINTS" id="PR00276">
    <property type="entry name" value="INSULINFAMLY"/>
</dbReference>
<reference evidence="13" key="2">
    <citation type="submission" date="2025-08" db="UniProtKB">
        <authorList>
            <consortium name="Ensembl"/>
        </authorList>
    </citation>
    <scope>IDENTIFICATION</scope>
</reference>
<evidence type="ECO:0000256" key="1">
    <source>
        <dbReference type="ARBA" id="ARBA00004613"/>
    </source>
</evidence>
<dbReference type="PRINTS" id="PR02006">
    <property type="entry name" value="INSLNLIKEGF2"/>
</dbReference>
<evidence type="ECO:0000256" key="3">
    <source>
        <dbReference type="ARBA" id="ARBA00022525"/>
    </source>
</evidence>
<dbReference type="GO" id="GO:0043410">
    <property type="term" value="P:positive regulation of MAPK cascade"/>
    <property type="evidence" value="ECO:0007669"/>
    <property type="project" value="TreeGrafter"/>
</dbReference>
<comment type="similarity">
    <text evidence="2 10">Belongs to the insulin family.</text>
</comment>
<evidence type="ECO:0000256" key="7">
    <source>
        <dbReference type="ARBA" id="ARBA00049761"/>
    </source>
</evidence>
<dbReference type="GO" id="GO:0008083">
    <property type="term" value="F:growth factor activity"/>
    <property type="evidence" value="ECO:0007669"/>
    <property type="project" value="UniProtKB-KW"/>
</dbReference>
<dbReference type="AlphaFoldDB" id="A0AAY4DL61"/>
<feature type="disulfide bond" evidence="9">
    <location>
        <begin position="164"/>
        <end position="205"/>
    </location>
</feature>
<name>A0AAY4DL61_9TELE</name>
<dbReference type="Ensembl" id="ENSDCDT00010056485.1">
    <property type="protein sequence ID" value="ENSDCDP00010046287.1"/>
    <property type="gene ID" value="ENSDCDG00010028325.1"/>
</dbReference>
<dbReference type="GeneTree" id="ENSGT00940000160745"/>
<reference evidence="13" key="3">
    <citation type="submission" date="2025-09" db="UniProtKB">
        <authorList>
            <consortium name="Ensembl"/>
        </authorList>
    </citation>
    <scope>IDENTIFICATION</scope>
</reference>
<reference evidence="13 14" key="1">
    <citation type="submission" date="2020-06" db="EMBL/GenBank/DDBJ databases">
        <authorList>
            <consortium name="Wellcome Sanger Institute Data Sharing"/>
        </authorList>
    </citation>
    <scope>NUCLEOTIDE SEQUENCE [LARGE SCALE GENOMIC DNA]</scope>
</reference>
<dbReference type="GO" id="GO:0051147">
    <property type="term" value="P:regulation of muscle cell differentiation"/>
    <property type="evidence" value="ECO:0007669"/>
    <property type="project" value="TreeGrafter"/>
</dbReference>
<evidence type="ECO:0000256" key="6">
    <source>
        <dbReference type="ARBA" id="ARBA00023157"/>
    </source>
</evidence>
<dbReference type="GO" id="GO:0042104">
    <property type="term" value="P:positive regulation of activated T cell proliferation"/>
    <property type="evidence" value="ECO:0007669"/>
    <property type="project" value="TreeGrafter"/>
</dbReference>
<evidence type="ECO:0000256" key="10">
    <source>
        <dbReference type="RuleBase" id="RU000406"/>
    </source>
</evidence>
<keyword evidence="11" id="KW-0472">Membrane</keyword>
<dbReference type="PRINTS" id="PR02002">
    <property type="entry name" value="INSLNLIKEGF"/>
</dbReference>
<gene>
    <name evidence="13" type="primary">igf2b</name>
</gene>
<dbReference type="GO" id="GO:0005179">
    <property type="term" value="F:hormone activity"/>
    <property type="evidence" value="ECO:0007669"/>
    <property type="project" value="InterPro"/>
</dbReference>
<keyword evidence="11" id="KW-1133">Transmembrane helix</keyword>
<dbReference type="PANTHER" id="PTHR46886:SF1">
    <property type="entry name" value="INSULIN-LIKE GROWTH FACTOR II"/>
    <property type="match status" value="1"/>
</dbReference>
<evidence type="ECO:0000256" key="8">
    <source>
        <dbReference type="ARBA" id="ARBA00049823"/>
    </source>
</evidence>
<dbReference type="Pfam" id="PF00049">
    <property type="entry name" value="Insulin"/>
    <property type="match status" value="1"/>
</dbReference>
<protein>
    <recommendedName>
        <fullName evidence="7">Insulin-like growth factor 2</fullName>
    </recommendedName>
    <alternativeName>
        <fullName evidence="8">Insulin-like growth factor II</fullName>
    </alternativeName>
</protein>
<evidence type="ECO:0000256" key="2">
    <source>
        <dbReference type="ARBA" id="ARBA00009034"/>
    </source>
</evidence>
<dbReference type="GO" id="GO:0045944">
    <property type="term" value="P:positive regulation of transcription by RNA polymerase II"/>
    <property type="evidence" value="ECO:0007669"/>
    <property type="project" value="TreeGrafter"/>
</dbReference>
<dbReference type="InterPro" id="IPR022352">
    <property type="entry name" value="Ins/IGF/rlx"/>
</dbReference>
<sequence length="321" mass="35936">MREATEGGGGWWVVMWVVCVSVCVCWGGGGKGAGFAIKRLSLRTFACRLLFGTASHHHHHHHHHHLSHRLPSTRGTYPHLQTSLRQTRAEVLPAARTADMEGQRPQRRSSVCHTCLRTQGGRNTTRRLEMTTTTTTTTTTGRALLCALALALCAVDAASAETLCGGELVDALQFVCEDRGFYFSRPTSRLSPSRRPSRGIVEECCFRSCDLNLLEQYCAKPAKSERDVSASSLQVIPVLPVQKQEVPRKHVTVKYSKYEVWQRKAAQRLRRGIPAILRAKKFRRQAEKIKAQEQAVFHRPLITLPSKPPVLLPTESYVSHK</sequence>
<evidence type="ECO:0000313" key="13">
    <source>
        <dbReference type="Ensembl" id="ENSDCDP00010046287.1"/>
    </source>
</evidence>
<keyword evidence="11" id="KW-0812">Transmembrane</keyword>
<keyword evidence="3 10" id="KW-0964">Secreted</keyword>
<dbReference type="Gene3D" id="1.10.100.10">
    <property type="entry name" value="Insulin-like"/>
    <property type="match status" value="1"/>
</dbReference>
<accession>A0AAY4DL61</accession>
<keyword evidence="4" id="KW-0732">Signal</keyword>
<evidence type="ECO:0000256" key="5">
    <source>
        <dbReference type="ARBA" id="ARBA00023030"/>
    </source>
</evidence>
<evidence type="ECO:0000256" key="11">
    <source>
        <dbReference type="SAM" id="Phobius"/>
    </source>
</evidence>
<proteinExistence type="inferred from homology"/>
<dbReference type="InterPro" id="IPR022350">
    <property type="entry name" value="IGF-1/2"/>
</dbReference>
<feature type="disulfide bond" evidence="9">
    <location>
        <begin position="204"/>
        <end position="209"/>
    </location>
</feature>
<dbReference type="GO" id="GO:0043539">
    <property type="term" value="F:protein serine/threonine kinase activator activity"/>
    <property type="evidence" value="ECO:0007669"/>
    <property type="project" value="TreeGrafter"/>
</dbReference>
<dbReference type="SUPFAM" id="SSF56994">
    <property type="entry name" value="Insulin-like"/>
    <property type="match status" value="1"/>
</dbReference>
<evidence type="ECO:0000313" key="14">
    <source>
        <dbReference type="Proteomes" id="UP000694580"/>
    </source>
</evidence>
<feature type="disulfide bond" evidence="9">
    <location>
        <begin position="176"/>
        <end position="218"/>
    </location>
</feature>
<dbReference type="GO" id="GO:0005159">
    <property type="term" value="F:insulin-like growth factor receptor binding"/>
    <property type="evidence" value="ECO:0007669"/>
    <property type="project" value="TreeGrafter"/>
</dbReference>
<dbReference type="SMART" id="SM00078">
    <property type="entry name" value="IlGF"/>
    <property type="match status" value="1"/>
</dbReference>
<dbReference type="InterPro" id="IPR022353">
    <property type="entry name" value="Insulin_CS"/>
</dbReference>
<dbReference type="InterPro" id="IPR036438">
    <property type="entry name" value="Insulin-like_sf"/>
</dbReference>
<keyword evidence="5" id="KW-0339">Growth factor</keyword>
<dbReference type="InterPro" id="IPR016179">
    <property type="entry name" value="Insulin-like"/>
</dbReference>
<keyword evidence="14" id="KW-1185">Reference proteome</keyword>
<dbReference type="InterPro" id="IPR022334">
    <property type="entry name" value="IGF2"/>
</dbReference>
<feature type="transmembrane region" description="Helical" evidence="11">
    <location>
        <begin position="12"/>
        <end position="29"/>
    </location>
</feature>
<evidence type="ECO:0000256" key="4">
    <source>
        <dbReference type="ARBA" id="ARBA00022729"/>
    </source>
</evidence>
<dbReference type="Pfam" id="PF08365">
    <property type="entry name" value="IGF2_C"/>
    <property type="match status" value="1"/>
</dbReference>
<dbReference type="CDD" id="cd04368">
    <property type="entry name" value="IlGF"/>
    <property type="match status" value="1"/>
</dbReference>
<dbReference type="GO" id="GO:0046628">
    <property type="term" value="P:positive regulation of insulin receptor signaling pathway"/>
    <property type="evidence" value="ECO:0007669"/>
    <property type="project" value="TreeGrafter"/>
</dbReference>
<organism evidence="13 14">
    <name type="scientific">Denticeps clupeoides</name>
    <name type="common">denticle herring</name>
    <dbReference type="NCBI Taxonomy" id="299321"/>
    <lineage>
        <taxon>Eukaryota</taxon>
        <taxon>Metazoa</taxon>
        <taxon>Chordata</taxon>
        <taxon>Craniata</taxon>
        <taxon>Vertebrata</taxon>
        <taxon>Euteleostomi</taxon>
        <taxon>Actinopterygii</taxon>
        <taxon>Neopterygii</taxon>
        <taxon>Teleostei</taxon>
        <taxon>Clupei</taxon>
        <taxon>Clupeiformes</taxon>
        <taxon>Denticipitoidei</taxon>
        <taxon>Denticipitidae</taxon>
        <taxon>Denticeps</taxon>
    </lineage>
</organism>
<evidence type="ECO:0000256" key="9">
    <source>
        <dbReference type="PIRSR" id="PIRSR622350-50"/>
    </source>
</evidence>
<dbReference type="GO" id="GO:0005615">
    <property type="term" value="C:extracellular space"/>
    <property type="evidence" value="ECO:0007669"/>
    <property type="project" value="InterPro"/>
</dbReference>
<dbReference type="Proteomes" id="UP000694580">
    <property type="component" value="Chromosome 17"/>
</dbReference>
<evidence type="ECO:0000259" key="12">
    <source>
        <dbReference type="SMART" id="SM00078"/>
    </source>
</evidence>
<dbReference type="GO" id="GO:1905564">
    <property type="term" value="P:positive regulation of vascular endothelial cell proliferation"/>
    <property type="evidence" value="ECO:0007669"/>
    <property type="project" value="TreeGrafter"/>
</dbReference>
<keyword evidence="6 9" id="KW-1015">Disulfide bond</keyword>
<dbReference type="PANTHER" id="PTHR46886">
    <property type="entry name" value="INSULIN-LIKE GROWTH FACTOR II"/>
    <property type="match status" value="1"/>
</dbReference>
<comment type="subcellular location">
    <subcellularLocation>
        <location evidence="1 10">Secreted</location>
    </subcellularLocation>
</comment>
<dbReference type="InterPro" id="IPR013576">
    <property type="entry name" value="IGF2_C"/>
</dbReference>